<name>A0A1G2QIJ1_9BACT</name>
<protein>
    <recommendedName>
        <fullName evidence="4">Tetratricopeptide repeat-like domain-containing protein</fullName>
    </recommendedName>
</protein>
<reference evidence="2 3" key="1">
    <citation type="journal article" date="2016" name="Nat. Commun.">
        <title>Thousands of microbial genomes shed light on interconnected biogeochemical processes in an aquifer system.</title>
        <authorList>
            <person name="Anantharaman K."/>
            <person name="Brown C.T."/>
            <person name="Hug L.A."/>
            <person name="Sharon I."/>
            <person name="Castelle C.J."/>
            <person name="Probst A.J."/>
            <person name="Thomas B.C."/>
            <person name="Singh A."/>
            <person name="Wilkins M.J."/>
            <person name="Karaoz U."/>
            <person name="Brodie E.L."/>
            <person name="Williams K.H."/>
            <person name="Hubbard S.S."/>
            <person name="Banfield J.F."/>
        </authorList>
    </citation>
    <scope>NUCLEOTIDE SEQUENCE [LARGE SCALE GENOMIC DNA]</scope>
</reference>
<evidence type="ECO:0008006" key="4">
    <source>
        <dbReference type="Google" id="ProtNLM"/>
    </source>
</evidence>
<comment type="caution">
    <text evidence="2">The sequence shown here is derived from an EMBL/GenBank/DDBJ whole genome shotgun (WGS) entry which is preliminary data.</text>
</comment>
<accession>A0A1G2QIJ1</accession>
<feature type="transmembrane region" description="Helical" evidence="1">
    <location>
        <begin position="71"/>
        <end position="95"/>
    </location>
</feature>
<evidence type="ECO:0000256" key="1">
    <source>
        <dbReference type="SAM" id="Phobius"/>
    </source>
</evidence>
<keyword evidence="1" id="KW-0812">Transmembrane</keyword>
<dbReference type="Proteomes" id="UP000177838">
    <property type="component" value="Unassembled WGS sequence"/>
</dbReference>
<dbReference type="AlphaFoldDB" id="A0A1G2QIJ1"/>
<organism evidence="2 3">
    <name type="scientific">Candidatus Vogelbacteria bacterium RIFOXYD1_FULL_46_19</name>
    <dbReference type="NCBI Taxonomy" id="1802439"/>
    <lineage>
        <taxon>Bacteria</taxon>
        <taxon>Candidatus Vogeliibacteriota</taxon>
    </lineage>
</organism>
<keyword evidence="1" id="KW-1133">Transmembrane helix</keyword>
<sequence>MTSIYDLSWGKTSFSAKLELFLKARQSEKPRMRSQDPQVQAGACSSLSSTYYTIVGTAFSQLRAVVRPKGLIWLAPLRILLWCLTWLPLALYCYWRMHSLSDRMVELIGYYGMSADQCDVRQSILRRCAYHEEAKRCIDIALTKNPEKAHTRGLLHIGLAEVYRHEGDIESVETEVKAALVEAKMAEKEDPRQAARIYKSCARLIGLVQGNGSEGSRLRHKAEELARSVDAQDQLLKL</sequence>
<keyword evidence="1" id="KW-0472">Membrane</keyword>
<dbReference type="EMBL" id="MHTK01000005">
    <property type="protein sequence ID" value="OHA59842.1"/>
    <property type="molecule type" value="Genomic_DNA"/>
</dbReference>
<gene>
    <name evidence="2" type="ORF">A2589_03340</name>
</gene>
<evidence type="ECO:0000313" key="3">
    <source>
        <dbReference type="Proteomes" id="UP000177838"/>
    </source>
</evidence>
<evidence type="ECO:0000313" key="2">
    <source>
        <dbReference type="EMBL" id="OHA59842.1"/>
    </source>
</evidence>
<proteinExistence type="predicted"/>